<keyword evidence="1" id="KW-0472">Membrane</keyword>
<evidence type="ECO:0000256" key="1">
    <source>
        <dbReference type="SAM" id="Phobius"/>
    </source>
</evidence>
<feature type="transmembrane region" description="Helical" evidence="1">
    <location>
        <begin position="46"/>
        <end position="66"/>
    </location>
</feature>
<feature type="transmembrane region" description="Helical" evidence="1">
    <location>
        <begin position="6"/>
        <end position="25"/>
    </location>
</feature>
<gene>
    <name evidence="2" type="ORF">Thpro_022797</name>
</gene>
<dbReference type="EMBL" id="JQSG02000006">
    <property type="protein sequence ID" value="OBS08547.1"/>
    <property type="molecule type" value="Genomic_DNA"/>
</dbReference>
<dbReference type="OrthoDB" id="8701531at2"/>
<keyword evidence="1" id="KW-1133">Transmembrane helix</keyword>
<accession>A0A1A6C1V6</accession>
<feature type="transmembrane region" description="Helical" evidence="1">
    <location>
        <begin position="167"/>
        <end position="187"/>
    </location>
</feature>
<keyword evidence="1" id="KW-0812">Transmembrane</keyword>
<sequence>MFYTLAGLLNAGLVLLSLFGIGAQIRTIWRRKSAPAGGAPTAQLSLNQFSASFLSYYAVFVYGYSIQPFNPYLVWSRLIAALLVLVILFEIWRDRRSRPATAVVTIALAAMAAGLAGLAWGGHLSDQGRHLSTALILANAVILAQGGLHQIRVILRAGDTGAVNLRMNQLVLAMHLSTLLFVSAMGLASGWPLLVLALSGGTAKAVVLYLFRWIRTSETARARRRGNGTELLQ</sequence>
<dbReference type="RefSeq" id="WP_038090822.1">
    <property type="nucleotide sequence ID" value="NZ_JQSG02000006.1"/>
</dbReference>
<keyword evidence="3" id="KW-1185">Reference proteome</keyword>
<dbReference type="Proteomes" id="UP000029273">
    <property type="component" value="Unassembled WGS sequence"/>
</dbReference>
<organism evidence="2 3">
    <name type="scientific">Acidihalobacter prosperus</name>
    <dbReference type="NCBI Taxonomy" id="160660"/>
    <lineage>
        <taxon>Bacteria</taxon>
        <taxon>Pseudomonadati</taxon>
        <taxon>Pseudomonadota</taxon>
        <taxon>Gammaproteobacteria</taxon>
        <taxon>Chromatiales</taxon>
        <taxon>Ectothiorhodospiraceae</taxon>
        <taxon>Acidihalobacter</taxon>
    </lineage>
</organism>
<feature type="transmembrane region" description="Helical" evidence="1">
    <location>
        <begin position="99"/>
        <end position="122"/>
    </location>
</feature>
<evidence type="ECO:0000313" key="3">
    <source>
        <dbReference type="Proteomes" id="UP000029273"/>
    </source>
</evidence>
<reference evidence="2 3" key="1">
    <citation type="journal article" date="2014" name="Genome Announc.">
        <title>Draft Genome Sequence of the Iron-Oxidizing, Acidophilic, and Halotolerant 'Thiobacillus prosperus' Type Strain DSM 5130.</title>
        <authorList>
            <person name="Ossandon F.J."/>
            <person name="Cardenas J.P."/>
            <person name="Corbett M."/>
            <person name="Quatrini R."/>
            <person name="Holmes D.S."/>
            <person name="Watkin E."/>
        </authorList>
    </citation>
    <scope>NUCLEOTIDE SEQUENCE [LARGE SCALE GENOMIC DNA]</scope>
    <source>
        <strain evidence="2 3">DSM 5130</strain>
    </source>
</reference>
<protein>
    <submittedName>
        <fullName evidence="2">Uncharacterized protein</fullName>
    </submittedName>
</protein>
<feature type="transmembrane region" description="Helical" evidence="1">
    <location>
        <begin position="193"/>
        <end position="214"/>
    </location>
</feature>
<proteinExistence type="predicted"/>
<dbReference type="AlphaFoldDB" id="A0A1A6C1V6"/>
<dbReference type="Gene3D" id="1.20.1280.290">
    <property type="match status" value="1"/>
</dbReference>
<evidence type="ECO:0000313" key="2">
    <source>
        <dbReference type="EMBL" id="OBS08547.1"/>
    </source>
</evidence>
<feature type="transmembrane region" description="Helical" evidence="1">
    <location>
        <begin position="72"/>
        <end position="92"/>
    </location>
</feature>
<comment type="caution">
    <text evidence="2">The sequence shown here is derived from an EMBL/GenBank/DDBJ whole genome shotgun (WGS) entry which is preliminary data.</text>
</comment>
<name>A0A1A6C1V6_9GAMM</name>